<evidence type="ECO:0000313" key="3">
    <source>
        <dbReference type="EMBL" id="PPQ94739.1"/>
    </source>
</evidence>
<proteinExistence type="predicted"/>
<dbReference type="AlphaFoldDB" id="A0A409XV83"/>
<keyword evidence="2" id="KW-0812">Transmembrane</keyword>
<evidence type="ECO:0000313" key="4">
    <source>
        <dbReference type="Proteomes" id="UP000283269"/>
    </source>
</evidence>
<feature type="transmembrane region" description="Helical" evidence="2">
    <location>
        <begin position="62"/>
        <end position="90"/>
    </location>
</feature>
<feature type="compositionally biased region" description="Polar residues" evidence="1">
    <location>
        <begin position="149"/>
        <end position="164"/>
    </location>
</feature>
<evidence type="ECO:0000256" key="1">
    <source>
        <dbReference type="SAM" id="MobiDB-lite"/>
    </source>
</evidence>
<gene>
    <name evidence="3" type="ORF">CVT25_007704</name>
</gene>
<dbReference type="InParanoid" id="A0A409XV83"/>
<accession>A0A409XV83</accession>
<dbReference type="OrthoDB" id="2878498at2759"/>
<reference evidence="3 4" key="1">
    <citation type="journal article" date="2018" name="Evol. Lett.">
        <title>Horizontal gene cluster transfer increased hallucinogenic mushroom diversity.</title>
        <authorList>
            <person name="Reynolds H.T."/>
            <person name="Vijayakumar V."/>
            <person name="Gluck-Thaler E."/>
            <person name="Korotkin H.B."/>
            <person name="Matheny P.B."/>
            <person name="Slot J.C."/>
        </authorList>
    </citation>
    <scope>NUCLEOTIDE SEQUENCE [LARGE SCALE GENOMIC DNA]</scope>
    <source>
        <strain evidence="3 4">2631</strain>
    </source>
</reference>
<keyword evidence="2" id="KW-0472">Membrane</keyword>
<dbReference type="Proteomes" id="UP000283269">
    <property type="component" value="Unassembled WGS sequence"/>
</dbReference>
<name>A0A409XV83_PSICY</name>
<evidence type="ECO:0000256" key="2">
    <source>
        <dbReference type="SAM" id="Phobius"/>
    </source>
</evidence>
<protein>
    <submittedName>
        <fullName evidence="3">Uncharacterized protein</fullName>
    </submittedName>
</protein>
<feature type="transmembrane region" description="Helical" evidence="2">
    <location>
        <begin position="105"/>
        <end position="124"/>
    </location>
</feature>
<sequence>MGYWSVNIVGYCIVVIDVLSDLEMLPRLGTIIQGDFGSIDTFIRRIRIYSTSRLNHSPSKRLFNRIVVVIIESAAAYSLILLLYAIIFAIPSVGVFGSPLSEADYYMEAIVTVAAGMAPTILVARMATNHNHTVTSSAITHISGLQFGPQQGSGSGHSENTTGGDINASVHANDANPSPMIELKKETSADASFEGNRV</sequence>
<keyword evidence="4" id="KW-1185">Reference proteome</keyword>
<dbReference type="EMBL" id="NHYD01000262">
    <property type="protein sequence ID" value="PPQ94739.1"/>
    <property type="molecule type" value="Genomic_DNA"/>
</dbReference>
<organism evidence="3 4">
    <name type="scientific">Psilocybe cyanescens</name>
    <dbReference type="NCBI Taxonomy" id="93625"/>
    <lineage>
        <taxon>Eukaryota</taxon>
        <taxon>Fungi</taxon>
        <taxon>Dikarya</taxon>
        <taxon>Basidiomycota</taxon>
        <taxon>Agaricomycotina</taxon>
        <taxon>Agaricomycetes</taxon>
        <taxon>Agaricomycetidae</taxon>
        <taxon>Agaricales</taxon>
        <taxon>Agaricineae</taxon>
        <taxon>Strophariaceae</taxon>
        <taxon>Psilocybe</taxon>
    </lineage>
</organism>
<comment type="caution">
    <text evidence="3">The sequence shown here is derived from an EMBL/GenBank/DDBJ whole genome shotgun (WGS) entry which is preliminary data.</text>
</comment>
<keyword evidence="2" id="KW-1133">Transmembrane helix</keyword>
<feature type="region of interest" description="Disordered" evidence="1">
    <location>
        <begin position="149"/>
        <end position="198"/>
    </location>
</feature>